<sequence length="61" mass="7169">MEEEVRFLREKRKIEKANKKEEARNGDGVSQNEGKKFNMLIIGKYGKYLSVPYANIEEKSF</sequence>
<reference evidence="1 2" key="1">
    <citation type="submission" date="2020-09" db="EMBL/GenBank/DDBJ databases">
        <title>De no assembly of potato wild relative species, Solanum commersonii.</title>
        <authorList>
            <person name="Cho K."/>
        </authorList>
    </citation>
    <scope>NUCLEOTIDE SEQUENCE [LARGE SCALE GENOMIC DNA]</scope>
    <source>
        <strain evidence="1">LZ3.2</strain>
        <tissue evidence="1">Leaf</tissue>
    </source>
</reference>
<name>A0A9J5WYY8_SOLCO</name>
<dbReference type="EMBL" id="JACXVP010000010">
    <property type="protein sequence ID" value="KAG5580986.1"/>
    <property type="molecule type" value="Genomic_DNA"/>
</dbReference>
<gene>
    <name evidence="1" type="ORF">H5410_051613</name>
</gene>
<evidence type="ECO:0000313" key="2">
    <source>
        <dbReference type="Proteomes" id="UP000824120"/>
    </source>
</evidence>
<evidence type="ECO:0000313" key="1">
    <source>
        <dbReference type="EMBL" id="KAG5580986.1"/>
    </source>
</evidence>
<protein>
    <submittedName>
        <fullName evidence="1">Uncharacterized protein</fullName>
    </submittedName>
</protein>
<comment type="caution">
    <text evidence="1">The sequence shown here is derived from an EMBL/GenBank/DDBJ whole genome shotgun (WGS) entry which is preliminary data.</text>
</comment>
<dbReference type="AlphaFoldDB" id="A0A9J5WYY8"/>
<keyword evidence="2" id="KW-1185">Reference proteome</keyword>
<proteinExistence type="predicted"/>
<organism evidence="1 2">
    <name type="scientific">Solanum commersonii</name>
    <name type="common">Commerson's wild potato</name>
    <name type="synonym">Commerson's nightshade</name>
    <dbReference type="NCBI Taxonomy" id="4109"/>
    <lineage>
        <taxon>Eukaryota</taxon>
        <taxon>Viridiplantae</taxon>
        <taxon>Streptophyta</taxon>
        <taxon>Embryophyta</taxon>
        <taxon>Tracheophyta</taxon>
        <taxon>Spermatophyta</taxon>
        <taxon>Magnoliopsida</taxon>
        <taxon>eudicotyledons</taxon>
        <taxon>Gunneridae</taxon>
        <taxon>Pentapetalae</taxon>
        <taxon>asterids</taxon>
        <taxon>lamiids</taxon>
        <taxon>Solanales</taxon>
        <taxon>Solanaceae</taxon>
        <taxon>Solanoideae</taxon>
        <taxon>Solaneae</taxon>
        <taxon>Solanum</taxon>
    </lineage>
</organism>
<dbReference type="Proteomes" id="UP000824120">
    <property type="component" value="Chromosome 10"/>
</dbReference>
<accession>A0A9J5WYY8</accession>